<dbReference type="STRING" id="1423802.FC56_GL001103"/>
<evidence type="ECO:0000256" key="3">
    <source>
        <dbReference type="ARBA" id="ARBA00022475"/>
    </source>
</evidence>
<keyword evidence="2 8" id="KW-0813">Transport</keyword>
<comment type="caution">
    <text evidence="10">The sequence shown here is derived from an EMBL/GenBank/DDBJ whole genome shotgun (WGS) entry which is preliminary data.</text>
</comment>
<dbReference type="GO" id="GO:0015184">
    <property type="term" value="F:L-cystine transmembrane transporter activity"/>
    <property type="evidence" value="ECO:0007669"/>
    <property type="project" value="TreeGrafter"/>
</dbReference>
<feature type="transmembrane region" description="Helical" evidence="8">
    <location>
        <begin position="50"/>
        <end position="69"/>
    </location>
</feature>
<proteinExistence type="inferred from homology"/>
<feature type="transmembrane region" description="Helical" evidence="8">
    <location>
        <begin position="75"/>
        <end position="103"/>
    </location>
</feature>
<keyword evidence="6 8" id="KW-1133">Transmembrane helix</keyword>
<evidence type="ECO:0000313" key="10">
    <source>
        <dbReference type="EMBL" id="KRM94156.1"/>
    </source>
</evidence>
<evidence type="ECO:0000256" key="8">
    <source>
        <dbReference type="RuleBase" id="RU363032"/>
    </source>
</evidence>
<keyword evidence="4 8" id="KW-0812">Transmembrane</keyword>
<organism evidence="10 11">
    <name type="scientific">Lentilactobacillus senioris DSM 24302 = JCM 17472</name>
    <dbReference type="NCBI Taxonomy" id="1423802"/>
    <lineage>
        <taxon>Bacteria</taxon>
        <taxon>Bacillati</taxon>
        <taxon>Bacillota</taxon>
        <taxon>Bacilli</taxon>
        <taxon>Lactobacillales</taxon>
        <taxon>Lactobacillaceae</taxon>
        <taxon>Lentilactobacillus</taxon>
    </lineage>
</organism>
<evidence type="ECO:0000256" key="1">
    <source>
        <dbReference type="ARBA" id="ARBA00004651"/>
    </source>
</evidence>
<evidence type="ECO:0000256" key="6">
    <source>
        <dbReference type="ARBA" id="ARBA00022989"/>
    </source>
</evidence>
<dbReference type="Gene3D" id="1.10.3720.10">
    <property type="entry name" value="MetI-like"/>
    <property type="match status" value="1"/>
</dbReference>
<evidence type="ECO:0000259" key="9">
    <source>
        <dbReference type="PROSITE" id="PS50928"/>
    </source>
</evidence>
<comment type="similarity">
    <text evidence="8">Belongs to the binding-protein-dependent transport system permease family.</text>
</comment>
<dbReference type="PROSITE" id="PS50928">
    <property type="entry name" value="ABC_TM1"/>
    <property type="match status" value="1"/>
</dbReference>
<dbReference type="InterPro" id="IPR035906">
    <property type="entry name" value="MetI-like_sf"/>
</dbReference>
<evidence type="ECO:0000256" key="7">
    <source>
        <dbReference type="ARBA" id="ARBA00023136"/>
    </source>
</evidence>
<dbReference type="InterPro" id="IPR010065">
    <property type="entry name" value="AA_ABC_transptr_permease_3TM"/>
</dbReference>
<dbReference type="AlphaFoldDB" id="A0A0R2D224"/>
<keyword evidence="7 8" id="KW-0472">Membrane</keyword>
<evidence type="ECO:0000256" key="4">
    <source>
        <dbReference type="ARBA" id="ARBA00022692"/>
    </source>
</evidence>
<dbReference type="Pfam" id="PF00528">
    <property type="entry name" value="BPD_transp_1"/>
    <property type="match status" value="1"/>
</dbReference>
<dbReference type="SUPFAM" id="SSF161098">
    <property type="entry name" value="MetI-like"/>
    <property type="match status" value="1"/>
</dbReference>
<accession>A0A0R2D224</accession>
<protein>
    <submittedName>
        <fullName evidence="10">Amino acid ABC transporter permease</fullName>
    </submittedName>
</protein>
<dbReference type="PANTHER" id="PTHR30614:SF0">
    <property type="entry name" value="L-CYSTINE TRANSPORT SYSTEM PERMEASE PROTEIN TCYL"/>
    <property type="match status" value="1"/>
</dbReference>
<comment type="subcellular location">
    <subcellularLocation>
        <location evidence="1 8">Cell membrane</location>
        <topology evidence="1 8">Multi-pass membrane protein</topology>
    </subcellularLocation>
</comment>
<feature type="transmembrane region" description="Helical" evidence="8">
    <location>
        <begin position="20"/>
        <end position="43"/>
    </location>
</feature>
<dbReference type="RefSeq" id="WP_056977233.1">
    <property type="nucleotide sequence ID" value="NZ_AYZR01000004.1"/>
</dbReference>
<feature type="domain" description="ABC transmembrane type-1" evidence="9">
    <location>
        <begin position="17"/>
        <end position="212"/>
    </location>
</feature>
<dbReference type="NCBIfam" id="TIGR01726">
    <property type="entry name" value="HEQRo_perm_3TM"/>
    <property type="match status" value="1"/>
</dbReference>
<evidence type="ECO:0000256" key="5">
    <source>
        <dbReference type="ARBA" id="ARBA00022970"/>
    </source>
</evidence>
<sequence>MWQTISDSLPQLIAAGIKFTIPLAIISFIFGLILAVITALIKLARPKGNVLVKAIWGILDAIAYFYVWLFRSTPLLVQLFIIFFGLPNIGIQMPAFTAAVITFSLNTGAYASENIRAALLSIPDDQWEAAATLGFNTRQTLFKIIFPQAIRIALPTLSNEFIGLVKDTSLASSITILEMFTVSQEITAKNYQPLLMYCLVAALYAVVCSLLSILQHYLEKHANRYIKRGES</sequence>
<dbReference type="GO" id="GO:0043190">
    <property type="term" value="C:ATP-binding cassette (ABC) transporter complex"/>
    <property type="evidence" value="ECO:0007669"/>
    <property type="project" value="InterPro"/>
</dbReference>
<keyword evidence="3" id="KW-1003">Cell membrane</keyword>
<keyword evidence="5" id="KW-0029">Amino-acid transport</keyword>
<dbReference type="InterPro" id="IPR000515">
    <property type="entry name" value="MetI-like"/>
</dbReference>
<gene>
    <name evidence="10" type="ORF">FC56_GL001103</name>
</gene>
<dbReference type="PATRIC" id="fig|1423802.4.peg.1118"/>
<keyword evidence="11" id="KW-1185">Reference proteome</keyword>
<reference evidence="10 11" key="1">
    <citation type="journal article" date="2015" name="Genome Announc.">
        <title>Expanding the biotechnology potential of lactobacilli through comparative genomics of 213 strains and associated genera.</title>
        <authorList>
            <person name="Sun Z."/>
            <person name="Harris H.M."/>
            <person name="McCann A."/>
            <person name="Guo C."/>
            <person name="Argimon S."/>
            <person name="Zhang W."/>
            <person name="Yang X."/>
            <person name="Jeffery I.B."/>
            <person name="Cooney J.C."/>
            <person name="Kagawa T.F."/>
            <person name="Liu W."/>
            <person name="Song Y."/>
            <person name="Salvetti E."/>
            <person name="Wrobel A."/>
            <person name="Rasinkangas P."/>
            <person name="Parkhill J."/>
            <person name="Rea M.C."/>
            <person name="O'Sullivan O."/>
            <person name="Ritari J."/>
            <person name="Douillard F.P."/>
            <person name="Paul Ross R."/>
            <person name="Yang R."/>
            <person name="Briner A.E."/>
            <person name="Felis G.E."/>
            <person name="de Vos W.M."/>
            <person name="Barrangou R."/>
            <person name="Klaenhammer T.R."/>
            <person name="Caufield P.W."/>
            <person name="Cui Y."/>
            <person name="Zhang H."/>
            <person name="O'Toole P.W."/>
        </authorList>
    </citation>
    <scope>NUCLEOTIDE SEQUENCE [LARGE SCALE GENOMIC DNA]</scope>
    <source>
        <strain evidence="10 11">DSM 24302</strain>
    </source>
</reference>
<dbReference type="InterPro" id="IPR043429">
    <property type="entry name" value="ArtM/GltK/GlnP/TcyL/YhdX-like"/>
</dbReference>
<feature type="transmembrane region" description="Helical" evidence="8">
    <location>
        <begin position="194"/>
        <end position="218"/>
    </location>
</feature>
<name>A0A0R2D224_9LACO</name>
<dbReference type="PANTHER" id="PTHR30614">
    <property type="entry name" value="MEMBRANE COMPONENT OF AMINO ACID ABC TRANSPORTER"/>
    <property type="match status" value="1"/>
</dbReference>
<dbReference type="Proteomes" id="UP000051256">
    <property type="component" value="Unassembled WGS sequence"/>
</dbReference>
<dbReference type="CDD" id="cd06261">
    <property type="entry name" value="TM_PBP2"/>
    <property type="match status" value="1"/>
</dbReference>
<dbReference type="EMBL" id="AYZR01000004">
    <property type="protein sequence ID" value="KRM94156.1"/>
    <property type="molecule type" value="Genomic_DNA"/>
</dbReference>
<evidence type="ECO:0000256" key="2">
    <source>
        <dbReference type="ARBA" id="ARBA00022448"/>
    </source>
</evidence>
<evidence type="ECO:0000313" key="11">
    <source>
        <dbReference type="Proteomes" id="UP000051256"/>
    </source>
</evidence>